<dbReference type="EMBL" id="GEBQ01026740">
    <property type="protein sequence ID" value="JAT13237.1"/>
    <property type="molecule type" value="Transcribed_RNA"/>
</dbReference>
<dbReference type="GO" id="GO:0033554">
    <property type="term" value="P:cellular response to stress"/>
    <property type="evidence" value="ECO:0007669"/>
    <property type="project" value="TreeGrafter"/>
</dbReference>
<evidence type="ECO:0000256" key="3">
    <source>
        <dbReference type="ARBA" id="ARBA00022559"/>
    </source>
</evidence>
<keyword evidence="3" id="KW-0575">Peroxidase</keyword>
<keyword evidence="6" id="KW-0676">Redox-active center</keyword>
<organism evidence="10">
    <name type="scientific">Graphocephala atropunctata</name>
    <dbReference type="NCBI Taxonomy" id="36148"/>
    <lineage>
        <taxon>Eukaryota</taxon>
        <taxon>Metazoa</taxon>
        <taxon>Ecdysozoa</taxon>
        <taxon>Arthropoda</taxon>
        <taxon>Hexapoda</taxon>
        <taxon>Insecta</taxon>
        <taxon>Pterygota</taxon>
        <taxon>Neoptera</taxon>
        <taxon>Paraneoptera</taxon>
        <taxon>Hemiptera</taxon>
        <taxon>Auchenorrhyncha</taxon>
        <taxon>Membracoidea</taxon>
        <taxon>Cicadellidae</taxon>
        <taxon>Cicadellinae</taxon>
        <taxon>Cicadellini</taxon>
        <taxon>Graphocephala</taxon>
    </lineage>
</organism>
<dbReference type="Pfam" id="PF00578">
    <property type="entry name" value="AhpC-TSA"/>
    <property type="match status" value="1"/>
</dbReference>
<gene>
    <name evidence="10" type="ORF">g.15946</name>
</gene>
<evidence type="ECO:0000313" key="10">
    <source>
        <dbReference type="EMBL" id="JAT13237.1"/>
    </source>
</evidence>
<dbReference type="GO" id="GO:0006979">
    <property type="term" value="P:response to oxidative stress"/>
    <property type="evidence" value="ECO:0007669"/>
    <property type="project" value="TreeGrafter"/>
</dbReference>
<evidence type="ECO:0000256" key="4">
    <source>
        <dbReference type="ARBA" id="ARBA00022862"/>
    </source>
</evidence>
<reference evidence="10" key="1">
    <citation type="submission" date="2015-11" db="EMBL/GenBank/DDBJ databases">
        <title>De novo transcriptome assembly of four potential Pierce s Disease insect vectors from Arizona vineyards.</title>
        <authorList>
            <person name="Tassone E.E."/>
        </authorList>
    </citation>
    <scope>NUCLEOTIDE SEQUENCE</scope>
</reference>
<dbReference type="GO" id="GO:0008379">
    <property type="term" value="F:thioredoxin peroxidase activity"/>
    <property type="evidence" value="ECO:0007669"/>
    <property type="project" value="TreeGrafter"/>
</dbReference>
<dbReference type="AlphaFoldDB" id="A0A1B6KP78"/>
<evidence type="ECO:0000256" key="2">
    <source>
        <dbReference type="ARBA" id="ARBA00013017"/>
    </source>
</evidence>
<dbReference type="GO" id="GO:0042744">
    <property type="term" value="P:hydrogen peroxide catabolic process"/>
    <property type="evidence" value="ECO:0007669"/>
    <property type="project" value="TreeGrafter"/>
</dbReference>
<dbReference type="CDD" id="cd03015">
    <property type="entry name" value="PRX_Typ2cys"/>
    <property type="match status" value="1"/>
</dbReference>
<dbReference type="GO" id="GO:0005829">
    <property type="term" value="C:cytosol"/>
    <property type="evidence" value="ECO:0007669"/>
    <property type="project" value="TreeGrafter"/>
</dbReference>
<dbReference type="Gene3D" id="3.40.30.10">
    <property type="entry name" value="Glutaredoxin"/>
    <property type="match status" value="1"/>
</dbReference>
<evidence type="ECO:0000256" key="5">
    <source>
        <dbReference type="ARBA" id="ARBA00023002"/>
    </source>
</evidence>
<evidence type="ECO:0000256" key="7">
    <source>
        <dbReference type="ARBA" id="ARBA00049091"/>
    </source>
</evidence>
<comment type="similarity">
    <text evidence="1">Belongs to the peroxiredoxin family. AhpC/Prx1 subfamily.</text>
</comment>
<dbReference type="EC" id="1.11.1.24" evidence="2"/>
<dbReference type="SUPFAM" id="SSF52833">
    <property type="entry name" value="Thioredoxin-like"/>
    <property type="match status" value="1"/>
</dbReference>
<accession>A0A1B6KP78</accession>
<protein>
    <recommendedName>
        <fullName evidence="2">thioredoxin-dependent peroxiredoxin</fullName>
        <ecNumber evidence="2">1.11.1.24</ecNumber>
    </recommendedName>
</protein>
<comment type="catalytic activity">
    <reaction evidence="7">
        <text>a hydroperoxide + [thioredoxin]-dithiol = an alcohol + [thioredoxin]-disulfide + H2O</text>
        <dbReference type="Rhea" id="RHEA:62620"/>
        <dbReference type="Rhea" id="RHEA-COMP:10698"/>
        <dbReference type="Rhea" id="RHEA-COMP:10700"/>
        <dbReference type="ChEBI" id="CHEBI:15377"/>
        <dbReference type="ChEBI" id="CHEBI:29950"/>
        <dbReference type="ChEBI" id="CHEBI:30879"/>
        <dbReference type="ChEBI" id="CHEBI:35924"/>
        <dbReference type="ChEBI" id="CHEBI:50058"/>
        <dbReference type="EC" id="1.11.1.24"/>
    </reaction>
</comment>
<evidence type="ECO:0000259" key="9">
    <source>
        <dbReference type="PROSITE" id="PS51352"/>
    </source>
</evidence>
<dbReference type="InterPro" id="IPR013766">
    <property type="entry name" value="Thioredoxin_domain"/>
</dbReference>
<name>A0A1B6KP78_9HEMI</name>
<evidence type="ECO:0000256" key="6">
    <source>
        <dbReference type="ARBA" id="ARBA00023284"/>
    </source>
</evidence>
<proteinExistence type="inferred from homology"/>
<dbReference type="PANTHER" id="PTHR10681">
    <property type="entry name" value="THIOREDOXIN PEROXIDASE"/>
    <property type="match status" value="1"/>
</dbReference>
<evidence type="ECO:0000256" key="8">
    <source>
        <dbReference type="SAM" id="MobiDB-lite"/>
    </source>
</evidence>
<dbReference type="InterPro" id="IPR050217">
    <property type="entry name" value="Peroxiredoxin"/>
</dbReference>
<dbReference type="PROSITE" id="PS51352">
    <property type="entry name" value="THIOREDOXIN_2"/>
    <property type="match status" value="1"/>
</dbReference>
<feature type="region of interest" description="Disordered" evidence="8">
    <location>
        <begin position="1"/>
        <end position="84"/>
    </location>
</feature>
<dbReference type="PANTHER" id="PTHR10681:SF171">
    <property type="entry name" value="PEROXIREDOXIN 4"/>
    <property type="match status" value="1"/>
</dbReference>
<dbReference type="InterPro" id="IPR000866">
    <property type="entry name" value="AhpC/TSA"/>
</dbReference>
<dbReference type="GO" id="GO:0045454">
    <property type="term" value="P:cell redox homeostasis"/>
    <property type="evidence" value="ECO:0007669"/>
    <property type="project" value="TreeGrafter"/>
</dbReference>
<sequence length="405" mass="45049">MKFVLRSQPEGEEETILPDISDPDCSPMSSGSKIGNHQPVAPKRTINEAGTIVLTPGNEGEPSHLLGESSLADESQDEAPNKKRRALRAKKFRQNWLSFDMFKGWLRAHPNPERAMCTACNIVLNAGKSELEKHATSIKHQKRMMEYKQHSRFDYDNDNQANVILVDPAPNGEEGGSSFIQRHDPHSEGSSFTPEGGYIEPITIDMSQVHHVSTTRKPAEPASFTSKAVVTKPAPPWKATAIVNGHVTRLELNDYKGRYLILFFYPQDFSAVCPTELLALSDRVLEFRALQTEIVACSVDSHLTHLAWARTPRAEGGLGNPKIPLLADPTHSIARDYGILLPDLGHTLRAHFIIDRRGVLRHMQINDLGVGRSIDEMLRITQALQHVDETETGCPVDWKPGMPNV</sequence>
<feature type="domain" description="Thioredoxin" evidence="9">
    <location>
        <begin position="228"/>
        <end position="386"/>
    </location>
</feature>
<dbReference type="InterPro" id="IPR036249">
    <property type="entry name" value="Thioredoxin-like_sf"/>
</dbReference>
<keyword evidence="5" id="KW-0560">Oxidoreductase</keyword>
<dbReference type="GO" id="GO:0005783">
    <property type="term" value="C:endoplasmic reticulum"/>
    <property type="evidence" value="ECO:0007669"/>
    <property type="project" value="TreeGrafter"/>
</dbReference>
<evidence type="ECO:0000256" key="1">
    <source>
        <dbReference type="ARBA" id="ARBA00009796"/>
    </source>
</evidence>
<keyword evidence="4" id="KW-0049">Antioxidant</keyword>